<reference evidence="3" key="2">
    <citation type="submission" date="2015-01" db="EMBL/GenBank/DDBJ databases">
        <title>Evolutionary Origins and Diversification of the Mycorrhizal Mutualists.</title>
        <authorList>
            <consortium name="DOE Joint Genome Institute"/>
            <consortium name="Mycorrhizal Genomics Consortium"/>
            <person name="Kohler A."/>
            <person name="Kuo A."/>
            <person name="Nagy L.G."/>
            <person name="Floudas D."/>
            <person name="Copeland A."/>
            <person name="Barry K.W."/>
            <person name="Cichocki N."/>
            <person name="Veneault-Fourrey C."/>
            <person name="LaButti K."/>
            <person name="Lindquist E.A."/>
            <person name="Lipzen A."/>
            <person name="Lundell T."/>
            <person name="Morin E."/>
            <person name="Murat C."/>
            <person name="Riley R."/>
            <person name="Ohm R."/>
            <person name="Sun H."/>
            <person name="Tunlid A."/>
            <person name="Henrissat B."/>
            <person name="Grigoriev I.V."/>
            <person name="Hibbett D.S."/>
            <person name="Martin F."/>
        </authorList>
    </citation>
    <scope>NUCLEOTIDE SEQUENCE [LARGE SCALE GENOMIC DNA]</scope>
    <source>
        <strain evidence="3">Marx 270</strain>
    </source>
</reference>
<dbReference type="Proteomes" id="UP000054217">
    <property type="component" value="Unassembled WGS sequence"/>
</dbReference>
<evidence type="ECO:0000256" key="1">
    <source>
        <dbReference type="SAM" id="MobiDB-lite"/>
    </source>
</evidence>
<keyword evidence="3" id="KW-1185">Reference proteome</keyword>
<gene>
    <name evidence="2" type="ORF">M404DRAFT_1003466</name>
</gene>
<name>A0A0C3JTZ7_PISTI</name>
<dbReference type="EMBL" id="KN831992">
    <property type="protein sequence ID" value="KIO00927.1"/>
    <property type="molecule type" value="Genomic_DNA"/>
</dbReference>
<feature type="region of interest" description="Disordered" evidence="1">
    <location>
        <begin position="30"/>
        <end position="124"/>
    </location>
</feature>
<sequence>MRSSPEAPPTPQGVAPPSLVSSLQKIHGLSRKKVYGTQTPRQPFCREEPVRAKYRQAPTPLSIPVGSDDKSGLNKSGIGKIRSPERTSSPSDPISPARRSPRHHRGISPSDTKTIPALTTPLSTPHGAPPVMAVYPESPGYMTMASSSGFPCVSMSSPNTQVDYPGSGITLTTPVTSVSSQQPSSSASLSTWNATPRYTDAGDAPFLFSPELEAATAAKLQAALHCSSLSQPSFAPGDNHMADGVYSTSFPQQHVSSSTTSLNYAACSTQPVASRSKGNSPAILGGSSFSSLQGWAG</sequence>
<protein>
    <submittedName>
        <fullName evidence="2">Uncharacterized protein</fullName>
    </submittedName>
</protein>
<proteinExistence type="predicted"/>
<dbReference type="OrthoDB" id="3263163at2759"/>
<accession>A0A0C3JTZ7</accession>
<reference evidence="2 3" key="1">
    <citation type="submission" date="2014-04" db="EMBL/GenBank/DDBJ databases">
        <authorList>
            <consortium name="DOE Joint Genome Institute"/>
            <person name="Kuo A."/>
            <person name="Kohler A."/>
            <person name="Costa M.D."/>
            <person name="Nagy L.G."/>
            <person name="Floudas D."/>
            <person name="Copeland A."/>
            <person name="Barry K.W."/>
            <person name="Cichocki N."/>
            <person name="Veneault-Fourrey C."/>
            <person name="LaButti K."/>
            <person name="Lindquist E.A."/>
            <person name="Lipzen A."/>
            <person name="Lundell T."/>
            <person name="Morin E."/>
            <person name="Murat C."/>
            <person name="Sun H."/>
            <person name="Tunlid A."/>
            <person name="Henrissat B."/>
            <person name="Grigoriev I.V."/>
            <person name="Hibbett D.S."/>
            <person name="Martin F."/>
            <person name="Nordberg H.P."/>
            <person name="Cantor M.N."/>
            <person name="Hua S.X."/>
        </authorList>
    </citation>
    <scope>NUCLEOTIDE SEQUENCE [LARGE SCALE GENOMIC DNA]</scope>
    <source>
        <strain evidence="2 3">Marx 270</strain>
    </source>
</reference>
<dbReference type="AlphaFoldDB" id="A0A0C3JTZ7"/>
<dbReference type="HOGENOM" id="CLU_937245_0_0_1"/>
<evidence type="ECO:0000313" key="3">
    <source>
        <dbReference type="Proteomes" id="UP000054217"/>
    </source>
</evidence>
<evidence type="ECO:0000313" key="2">
    <source>
        <dbReference type="EMBL" id="KIO00927.1"/>
    </source>
</evidence>
<dbReference type="InParanoid" id="A0A0C3JTZ7"/>
<organism evidence="2 3">
    <name type="scientific">Pisolithus tinctorius Marx 270</name>
    <dbReference type="NCBI Taxonomy" id="870435"/>
    <lineage>
        <taxon>Eukaryota</taxon>
        <taxon>Fungi</taxon>
        <taxon>Dikarya</taxon>
        <taxon>Basidiomycota</taxon>
        <taxon>Agaricomycotina</taxon>
        <taxon>Agaricomycetes</taxon>
        <taxon>Agaricomycetidae</taxon>
        <taxon>Boletales</taxon>
        <taxon>Sclerodermatineae</taxon>
        <taxon>Pisolithaceae</taxon>
        <taxon>Pisolithus</taxon>
    </lineage>
</organism>